<evidence type="ECO:0000313" key="2">
    <source>
        <dbReference type="Proteomes" id="UP000002748"/>
    </source>
</evidence>
<evidence type="ECO:0000313" key="1">
    <source>
        <dbReference type="EMBL" id="EJT45844.1"/>
    </source>
</evidence>
<dbReference type="AlphaFoldDB" id="J6ENB5"/>
<dbReference type="KEGG" id="tasa:A1Q1_05757"/>
<dbReference type="RefSeq" id="XP_014176441.1">
    <property type="nucleotide sequence ID" value="XM_014320966.1"/>
</dbReference>
<protein>
    <submittedName>
        <fullName evidence="1">Uncharacterized protein</fullName>
    </submittedName>
</protein>
<reference evidence="1 2" key="1">
    <citation type="journal article" date="2012" name="Eukaryot. Cell">
        <title>Draft genome sequence of CBS 2479, the standard type strain of Trichosporon asahii.</title>
        <authorList>
            <person name="Yang R.Y."/>
            <person name="Li H.T."/>
            <person name="Zhu H."/>
            <person name="Zhou G.P."/>
            <person name="Wang M."/>
            <person name="Wang L."/>
        </authorList>
    </citation>
    <scope>NUCLEOTIDE SEQUENCE [LARGE SCALE GENOMIC DNA]</scope>
    <source>
        <strain evidence="2">ATCC 90039 / CBS 2479 / JCM 2466 / KCTC 7840 / NCYC 2677 / UAMH 7654</strain>
    </source>
</reference>
<gene>
    <name evidence="1" type="ORF">A1Q1_05757</name>
</gene>
<organism evidence="1 2">
    <name type="scientific">Trichosporon asahii var. asahii (strain ATCC 90039 / CBS 2479 / JCM 2466 / KCTC 7840 / NBRC 103889/ NCYC 2677 / UAMH 7654)</name>
    <name type="common">Yeast</name>
    <dbReference type="NCBI Taxonomy" id="1186058"/>
    <lineage>
        <taxon>Eukaryota</taxon>
        <taxon>Fungi</taxon>
        <taxon>Dikarya</taxon>
        <taxon>Basidiomycota</taxon>
        <taxon>Agaricomycotina</taxon>
        <taxon>Tremellomycetes</taxon>
        <taxon>Trichosporonales</taxon>
        <taxon>Trichosporonaceae</taxon>
        <taxon>Trichosporon</taxon>
    </lineage>
</organism>
<comment type="caution">
    <text evidence="1">The sequence shown here is derived from an EMBL/GenBank/DDBJ whole genome shotgun (WGS) entry which is preliminary data.</text>
</comment>
<dbReference type="HOGENOM" id="CLU_650837_0_0_1"/>
<dbReference type="EMBL" id="ALBS01000321">
    <property type="protein sequence ID" value="EJT45844.1"/>
    <property type="molecule type" value="Genomic_DNA"/>
</dbReference>
<dbReference type="GeneID" id="25989269"/>
<name>J6ENB5_TRIAS</name>
<sequence>MTTAALQRVLNGKPSGSPVQLTAYISEGTKQDKLDVICHALSGVSSGGLPSSLLELKVGESRDTSVVTISWSTAAWGHNVDMARSLDDIRQVLISKDINVAWANSSGWDRRRAGVFTVVPTVRIAAPEAHAVRAVLDFCICHGLHIIHHEVETMRTGIRVKATFAEPPGLLQQQVTDSSDYFAMHSVLVSFTPSAPVVDIKYPSLIASPHRRHLSDADLLQELDGWVNAFNEMHGADESLWDVEDGKRLGRVHDHVAVAIPSSVGLAEFIQRQLPSEGQPYELAFHLNDGKLEPKIIRKTVRNMGKAAFQNVSRLPDSCPESAIDLEVKILSVAAEIMELELQAKHFRSQRRQASIWSDSAEAALARTLTAQAEVADNARVRTVEQMSVLRHRLDSLLTQYSGSPEVAAAAQSALSIDLSDL</sequence>
<dbReference type="Proteomes" id="UP000002748">
    <property type="component" value="Unassembled WGS sequence"/>
</dbReference>
<proteinExistence type="predicted"/>
<accession>J6ENB5</accession>
<dbReference type="VEuPathDB" id="FungiDB:A1Q1_05757"/>